<feature type="region of interest" description="Disordered" evidence="1">
    <location>
        <begin position="54"/>
        <end position="81"/>
    </location>
</feature>
<dbReference type="PANTHER" id="PTHR35265:SF1">
    <property type="entry name" value="LEUKOSIALIN"/>
    <property type="match status" value="1"/>
</dbReference>
<feature type="chain" id="PRO_5014475565" evidence="3">
    <location>
        <begin position="20"/>
        <end position="404"/>
    </location>
</feature>
<dbReference type="GO" id="GO:2000404">
    <property type="term" value="P:regulation of T cell migration"/>
    <property type="evidence" value="ECO:0007669"/>
    <property type="project" value="InterPro"/>
</dbReference>
<dbReference type="RefSeq" id="XP_003930133.1">
    <property type="nucleotide sequence ID" value="XM_003930084.2"/>
</dbReference>
<evidence type="ECO:0000256" key="3">
    <source>
        <dbReference type="SAM" id="SignalP"/>
    </source>
</evidence>
<feature type="region of interest" description="Disordered" evidence="1">
    <location>
        <begin position="113"/>
        <end position="132"/>
    </location>
</feature>
<evidence type="ECO:0000256" key="2">
    <source>
        <dbReference type="SAM" id="Phobius"/>
    </source>
</evidence>
<dbReference type="Proteomes" id="UP000233220">
    <property type="component" value="Unplaced"/>
</dbReference>
<reference evidence="4" key="1">
    <citation type="submission" date="2025-08" db="UniProtKB">
        <authorList>
            <consortium name="Ensembl"/>
        </authorList>
    </citation>
    <scope>IDENTIFICATION</scope>
</reference>
<dbReference type="Ensembl" id="ENSSBOT00000016909.1">
    <property type="protein sequence ID" value="ENSSBOP00000003086.1"/>
    <property type="gene ID" value="ENSSBOG00000015489.1"/>
</dbReference>
<feature type="compositionally biased region" description="Polar residues" evidence="1">
    <location>
        <begin position="217"/>
        <end position="228"/>
    </location>
</feature>
<feature type="region of interest" description="Disordered" evidence="1">
    <location>
        <begin position="200"/>
        <end position="228"/>
    </location>
</feature>
<feature type="transmembrane region" description="Helical" evidence="2">
    <location>
        <begin position="259"/>
        <end position="281"/>
    </location>
</feature>
<protein>
    <submittedName>
        <fullName evidence="4">Sialophorin</fullName>
    </submittedName>
</protein>
<dbReference type="GO" id="GO:0004888">
    <property type="term" value="F:transmembrane signaling receptor activity"/>
    <property type="evidence" value="ECO:0007669"/>
    <property type="project" value="InterPro"/>
</dbReference>
<feature type="compositionally biased region" description="Gly residues" evidence="1">
    <location>
        <begin position="324"/>
        <end position="341"/>
    </location>
</feature>
<dbReference type="KEGG" id="sbq:101053638"/>
<feature type="compositionally biased region" description="Polar residues" evidence="1">
    <location>
        <begin position="63"/>
        <end position="81"/>
    </location>
</feature>
<dbReference type="STRING" id="39432.ENSSBOP00000003086"/>
<dbReference type="GeneID" id="101053638"/>
<gene>
    <name evidence="4" type="primary">SPN</name>
</gene>
<keyword evidence="2" id="KW-0812">Transmembrane</keyword>
<dbReference type="AlphaFoldDB" id="A0A2K6S6S4"/>
<accession>A0A2K6S6S4</accession>
<keyword evidence="2" id="KW-1133">Transmembrane helix</keyword>
<keyword evidence="5" id="KW-1185">Reference proteome</keyword>
<evidence type="ECO:0000313" key="4">
    <source>
        <dbReference type="Ensembl" id="ENSSBOP00000003086.1"/>
    </source>
</evidence>
<keyword evidence="3" id="KW-0732">Signal</keyword>
<dbReference type="GO" id="GO:0050863">
    <property type="term" value="P:regulation of T cell activation"/>
    <property type="evidence" value="ECO:0007669"/>
    <property type="project" value="InterPro"/>
</dbReference>
<reference evidence="4" key="2">
    <citation type="submission" date="2025-09" db="UniProtKB">
        <authorList>
            <consortium name="Ensembl"/>
        </authorList>
    </citation>
    <scope>IDENTIFICATION</scope>
</reference>
<dbReference type="GO" id="GO:0009897">
    <property type="term" value="C:external side of plasma membrane"/>
    <property type="evidence" value="ECO:0007669"/>
    <property type="project" value="TreeGrafter"/>
</dbReference>
<dbReference type="GO" id="GO:0005615">
    <property type="term" value="C:extracellular space"/>
    <property type="evidence" value="ECO:0007669"/>
    <property type="project" value="Ensembl"/>
</dbReference>
<dbReference type="InterPro" id="IPR038829">
    <property type="entry name" value="Leukosialin"/>
</dbReference>
<keyword evidence="2" id="KW-0472">Membrane</keyword>
<dbReference type="OrthoDB" id="9666309at2759"/>
<dbReference type="GeneTree" id="ENSGT00390000017626"/>
<dbReference type="GO" id="GO:0007166">
    <property type="term" value="P:cell surface receptor signaling pathway"/>
    <property type="evidence" value="ECO:0007669"/>
    <property type="project" value="TreeGrafter"/>
</dbReference>
<dbReference type="GO" id="GO:0032760">
    <property type="term" value="P:positive regulation of tumor necrosis factor production"/>
    <property type="evidence" value="ECO:0007669"/>
    <property type="project" value="Ensembl"/>
</dbReference>
<dbReference type="GO" id="GO:0042742">
    <property type="term" value="P:defense response to bacterium"/>
    <property type="evidence" value="ECO:0007669"/>
    <property type="project" value="Ensembl"/>
</dbReference>
<evidence type="ECO:0000313" key="5">
    <source>
        <dbReference type="Proteomes" id="UP000233220"/>
    </source>
</evidence>
<name>A0A2K6S6S4_SAIBB</name>
<dbReference type="PANTHER" id="PTHR35265">
    <property type="entry name" value="LEUKOSIALIN"/>
    <property type="match status" value="1"/>
</dbReference>
<dbReference type="GO" id="GO:0050776">
    <property type="term" value="P:regulation of immune response"/>
    <property type="evidence" value="ECO:0007669"/>
    <property type="project" value="TreeGrafter"/>
</dbReference>
<dbReference type="GO" id="GO:0030544">
    <property type="term" value="F:Hsp70 protein binding"/>
    <property type="evidence" value="ECO:0007669"/>
    <property type="project" value="Ensembl"/>
</dbReference>
<organism evidence="4 5">
    <name type="scientific">Saimiri boliviensis boliviensis</name>
    <name type="common">Bolivian squirrel monkey</name>
    <dbReference type="NCBI Taxonomy" id="39432"/>
    <lineage>
        <taxon>Eukaryota</taxon>
        <taxon>Metazoa</taxon>
        <taxon>Chordata</taxon>
        <taxon>Craniata</taxon>
        <taxon>Vertebrata</taxon>
        <taxon>Euteleostomi</taxon>
        <taxon>Mammalia</taxon>
        <taxon>Eutheria</taxon>
        <taxon>Euarchontoglires</taxon>
        <taxon>Primates</taxon>
        <taxon>Haplorrhini</taxon>
        <taxon>Platyrrhini</taxon>
        <taxon>Cebidae</taxon>
        <taxon>Saimiriinae</taxon>
        <taxon>Saimiri</taxon>
    </lineage>
</organism>
<sequence length="404" mass="40681">MAALLLLLGVLVVSPEVLANRTAVQTPTPGGSSAPLVATSEGLSLNSTVDITSLSDAKDDSTGDQTSAPPPATSVNEGSPVGTSFGASAVFTVPEPMTLEKVSVNNSSMPLETTSAISHPPAPATASSLGSHTVTDKTVTTNFPEIVSGTRGPSHIMTTDSQEISNGTTGFLVTKPPGSLESSSDTFGSLVTMAASSLETSAGTTRAPVTTAAGSLEPSSRASEPQVSSIKLSTMMTPTTPTYTSTGSFPQPDKDSRSMLLVAVLVALLVVMVLVALLLLWRRRQKRRTGALVLSGGGKRNGVVDAWAGPAQVPEEGAVTVTVGGSGGNKGSGVPDGGGSGQRPTLTTFFGRRKSRQGSLAMEELKSGSGPSLKGEEEPLVGGEDGAVDAPAPDEPEAGDGAAP</sequence>
<dbReference type="OMA" id="FKMSSMP"/>
<proteinExistence type="predicted"/>
<dbReference type="GO" id="GO:0002296">
    <property type="term" value="P:T-helper 1 cell lineage commitment"/>
    <property type="evidence" value="ECO:0007669"/>
    <property type="project" value="Ensembl"/>
</dbReference>
<feature type="signal peptide" evidence="3">
    <location>
        <begin position="1"/>
        <end position="19"/>
    </location>
</feature>
<feature type="region of interest" description="Disordered" evidence="1">
    <location>
        <begin position="324"/>
        <end position="404"/>
    </location>
</feature>
<dbReference type="CTD" id="6693"/>
<evidence type="ECO:0000256" key="1">
    <source>
        <dbReference type="SAM" id="MobiDB-lite"/>
    </source>
</evidence>